<evidence type="ECO:0000313" key="2">
    <source>
        <dbReference type="EMBL" id="MSV25559.1"/>
    </source>
</evidence>
<evidence type="ECO:0000256" key="1">
    <source>
        <dbReference type="SAM" id="SignalP"/>
    </source>
</evidence>
<protein>
    <submittedName>
        <fullName evidence="2">Uncharacterized protein</fullName>
    </submittedName>
</protein>
<dbReference type="SUPFAM" id="SSF49785">
    <property type="entry name" value="Galactose-binding domain-like"/>
    <property type="match status" value="1"/>
</dbReference>
<dbReference type="EMBL" id="VUNL01000012">
    <property type="protein sequence ID" value="MSV25559.1"/>
    <property type="molecule type" value="Genomic_DNA"/>
</dbReference>
<feature type="chain" id="PRO_5038666932" evidence="1">
    <location>
        <begin position="23"/>
        <end position="172"/>
    </location>
</feature>
<proteinExistence type="predicted"/>
<sequence>MKIRSFTAGICAGLLAASFVSAMPAAEAAFESPILNGDFESGKTVGWDITGDRCVDIATKNGDCQGTAAMHYWSDKAFKFTAQQEVTDVPDGVYNISVMTQGGGGENSVKLFVDVSGQRKEAAIANTGWNKWQTWTIENVEIKGGKFILGVAVDANAGNWGSFDNFEMVPVK</sequence>
<gene>
    <name evidence="2" type="ORF">FYJ78_10370</name>
</gene>
<reference evidence="2 3" key="1">
    <citation type="submission" date="2019-08" db="EMBL/GenBank/DDBJ databases">
        <title>In-depth cultivation of the pig gut microbiome towards novel bacterial diversity and tailored functional studies.</title>
        <authorList>
            <person name="Wylensek D."/>
            <person name="Hitch T.C.A."/>
            <person name="Clavel T."/>
        </authorList>
    </citation>
    <scope>NUCLEOTIDE SEQUENCE [LARGE SCALE GENOMIC DNA]</scope>
    <source>
        <strain evidence="3">WCA-380-WT-3B3</strain>
    </source>
</reference>
<evidence type="ECO:0000313" key="3">
    <source>
        <dbReference type="Proteomes" id="UP000430222"/>
    </source>
</evidence>
<dbReference type="InterPro" id="IPR008979">
    <property type="entry name" value="Galactose-bd-like_sf"/>
</dbReference>
<feature type="signal peptide" evidence="1">
    <location>
        <begin position="1"/>
        <end position="22"/>
    </location>
</feature>
<accession>A0A6I2UYP8</accession>
<dbReference type="Gene3D" id="2.60.120.260">
    <property type="entry name" value="Galactose-binding domain-like"/>
    <property type="match status" value="1"/>
</dbReference>
<keyword evidence="3" id="KW-1185">Reference proteome</keyword>
<organism evidence="2 3">
    <name type="scientific">Selenomonas montiformis</name>
    <dbReference type="NCBI Taxonomy" id="2652285"/>
    <lineage>
        <taxon>Bacteria</taxon>
        <taxon>Bacillati</taxon>
        <taxon>Bacillota</taxon>
        <taxon>Negativicutes</taxon>
        <taxon>Selenomonadales</taxon>
        <taxon>Selenomonadaceae</taxon>
        <taxon>Selenomonas</taxon>
    </lineage>
</organism>
<dbReference type="Proteomes" id="UP000430222">
    <property type="component" value="Unassembled WGS sequence"/>
</dbReference>
<keyword evidence="1" id="KW-0732">Signal</keyword>
<dbReference type="RefSeq" id="WP_154621318.1">
    <property type="nucleotide sequence ID" value="NZ_VUNL01000012.1"/>
</dbReference>
<dbReference type="AlphaFoldDB" id="A0A6I2UYP8"/>
<name>A0A6I2UYP8_9FIRM</name>
<comment type="caution">
    <text evidence="2">The sequence shown here is derived from an EMBL/GenBank/DDBJ whole genome shotgun (WGS) entry which is preliminary data.</text>
</comment>